<gene>
    <name evidence="5" type="ORF">WG66_6477</name>
</gene>
<dbReference type="AlphaFoldDB" id="A0A0W0FX89"/>
<evidence type="ECO:0000256" key="3">
    <source>
        <dbReference type="ARBA" id="ARBA00023274"/>
    </source>
</evidence>
<dbReference type="GO" id="GO:1990904">
    <property type="term" value="C:ribonucleoprotein complex"/>
    <property type="evidence" value="ECO:0007669"/>
    <property type="project" value="UniProtKB-KW"/>
</dbReference>
<proteinExistence type="inferred from homology"/>
<evidence type="ECO:0000256" key="2">
    <source>
        <dbReference type="ARBA" id="ARBA00022980"/>
    </source>
</evidence>
<keyword evidence="4" id="KW-1133">Transmembrane helix</keyword>
<comment type="caution">
    <text evidence="5">The sequence shown here is derived from an EMBL/GenBank/DDBJ whole genome shotgun (WGS) entry which is preliminary data.</text>
</comment>
<keyword evidence="3" id="KW-0687">Ribonucleoprotein</keyword>
<organism evidence="5 6">
    <name type="scientific">Moniliophthora roreri</name>
    <name type="common">Frosty pod rot fungus</name>
    <name type="synonym">Monilia roreri</name>
    <dbReference type="NCBI Taxonomy" id="221103"/>
    <lineage>
        <taxon>Eukaryota</taxon>
        <taxon>Fungi</taxon>
        <taxon>Dikarya</taxon>
        <taxon>Basidiomycota</taxon>
        <taxon>Agaricomycotina</taxon>
        <taxon>Agaricomycetes</taxon>
        <taxon>Agaricomycetidae</taxon>
        <taxon>Agaricales</taxon>
        <taxon>Marasmiineae</taxon>
        <taxon>Marasmiaceae</taxon>
        <taxon>Moniliophthora</taxon>
    </lineage>
</organism>
<sequence length="417" mass="46552">MAPRLSLFGIITLTSTLLLAASTCTLGVILTTIIRGCGIYSACSTCSLVIGGLAMLTLSLMIGIDLLHPGALMSMVLAELTWISIVWLVGTAFSLDEQAAVVEMRSIQPAFAFLLRGIFPKEEMELFPIRQQLGLCSSTFSESCYAATMFRACIAQSSRSVASTSNTSLLHTSAVLHANPRLTPAKIRQRKAEKWEKIQANKPSPILGTRPGEEWKWEKCDLAKMLIKEEELTGPLQMNPTQRPIGVVHEPEHLAFAVTQVEAEELYGKLPMISSSVTIHESTNPAQLMTEAEAGELRELRKANMLAKVLDLRNANAEGIAYENRRRIIEAFSTPENPFDPGRQEVQAAILTYRIRNLWNHLSKFRRDVGNRRGLRQLVHQRAKVLKYLKRNDRERYDTLLERLALEPESVEGELVV</sequence>
<keyword evidence="4" id="KW-0472">Membrane</keyword>
<dbReference type="GO" id="GO:0005737">
    <property type="term" value="C:cytoplasm"/>
    <property type="evidence" value="ECO:0007669"/>
    <property type="project" value="UniProtKB-ARBA"/>
</dbReference>
<evidence type="ECO:0000313" key="5">
    <source>
        <dbReference type="EMBL" id="KTB40943.1"/>
    </source>
</evidence>
<dbReference type="Gene3D" id="1.10.287.10">
    <property type="entry name" value="S15/NS1, RNA-binding"/>
    <property type="match status" value="1"/>
</dbReference>
<dbReference type="InterPro" id="IPR000589">
    <property type="entry name" value="Ribosomal_uS15"/>
</dbReference>
<dbReference type="GO" id="GO:0006412">
    <property type="term" value="P:translation"/>
    <property type="evidence" value="ECO:0007669"/>
    <property type="project" value="InterPro"/>
</dbReference>
<comment type="similarity">
    <text evidence="1">Belongs to the universal ribosomal protein uS15 family.</text>
</comment>
<dbReference type="HAMAP" id="MF_01343_B">
    <property type="entry name" value="Ribosomal_uS15_B"/>
    <property type="match status" value="1"/>
</dbReference>
<evidence type="ECO:0000256" key="4">
    <source>
        <dbReference type="SAM" id="Phobius"/>
    </source>
</evidence>
<reference evidence="5 6" key="1">
    <citation type="submission" date="2015-12" db="EMBL/GenBank/DDBJ databases">
        <title>Draft genome sequence of Moniliophthora roreri, the causal agent of frosty pod rot of cacao.</title>
        <authorList>
            <person name="Aime M.C."/>
            <person name="Diaz-Valderrama J.R."/>
            <person name="Kijpornyongpan T."/>
            <person name="Phillips-Mora W."/>
        </authorList>
    </citation>
    <scope>NUCLEOTIDE SEQUENCE [LARGE SCALE GENOMIC DNA]</scope>
    <source>
        <strain evidence="5 6">MCA 2952</strain>
    </source>
</reference>
<dbReference type="PROSITE" id="PS00362">
    <property type="entry name" value="RIBOSOMAL_S15"/>
    <property type="match status" value="1"/>
</dbReference>
<dbReference type="InterPro" id="IPR009068">
    <property type="entry name" value="uS15_NS1_RNA-bd_sf"/>
</dbReference>
<dbReference type="GO" id="GO:0003735">
    <property type="term" value="F:structural constituent of ribosome"/>
    <property type="evidence" value="ECO:0007669"/>
    <property type="project" value="InterPro"/>
</dbReference>
<dbReference type="PANTHER" id="PTHR23321:SF26">
    <property type="entry name" value="SMALL RIBOSOMAL SUBUNIT PROTEIN US15M"/>
    <property type="match status" value="1"/>
</dbReference>
<dbReference type="SMART" id="SM01387">
    <property type="entry name" value="Ribosomal_S15"/>
    <property type="match status" value="1"/>
</dbReference>
<dbReference type="GO" id="GO:0005840">
    <property type="term" value="C:ribosome"/>
    <property type="evidence" value="ECO:0007669"/>
    <property type="project" value="UniProtKB-KW"/>
</dbReference>
<dbReference type="Proteomes" id="UP000054988">
    <property type="component" value="Unassembled WGS sequence"/>
</dbReference>
<dbReference type="eggNOG" id="KOG2815">
    <property type="taxonomic scope" value="Eukaryota"/>
</dbReference>
<dbReference type="CDD" id="cd00677">
    <property type="entry name" value="S15_NS1_EPRS_RNA-bind"/>
    <property type="match status" value="1"/>
</dbReference>
<protein>
    <submittedName>
        <fullName evidence="5">Uncharacterized protein</fullName>
    </submittedName>
</protein>
<dbReference type="Pfam" id="PF00312">
    <property type="entry name" value="Ribosomal_S15"/>
    <property type="match status" value="1"/>
</dbReference>
<evidence type="ECO:0000256" key="1">
    <source>
        <dbReference type="ARBA" id="ARBA00008434"/>
    </source>
</evidence>
<accession>A0A0W0FX89</accession>
<keyword evidence="2" id="KW-0689">Ribosomal protein</keyword>
<feature type="transmembrane region" description="Helical" evidence="4">
    <location>
        <begin position="7"/>
        <end position="33"/>
    </location>
</feature>
<dbReference type="NCBIfam" id="TIGR00952">
    <property type="entry name" value="S15_bact"/>
    <property type="match status" value="1"/>
</dbReference>
<dbReference type="InterPro" id="IPR005290">
    <property type="entry name" value="Ribosomal_uS15_bac-type"/>
</dbReference>
<dbReference type="SUPFAM" id="SSF47060">
    <property type="entry name" value="S15/NS1 RNA-binding domain"/>
    <property type="match status" value="1"/>
</dbReference>
<evidence type="ECO:0000313" key="6">
    <source>
        <dbReference type="Proteomes" id="UP000054988"/>
    </source>
</evidence>
<feature type="transmembrane region" description="Helical" evidence="4">
    <location>
        <begin position="39"/>
        <end position="64"/>
    </location>
</feature>
<keyword evidence="4" id="KW-0812">Transmembrane</keyword>
<dbReference type="EMBL" id="LATX01001532">
    <property type="protein sequence ID" value="KTB40943.1"/>
    <property type="molecule type" value="Genomic_DNA"/>
</dbReference>
<name>A0A0W0FX89_MONRR</name>
<dbReference type="PANTHER" id="PTHR23321">
    <property type="entry name" value="RIBOSOMAL PROTEIN S15, BACTERIAL AND ORGANELLAR"/>
    <property type="match status" value="1"/>
</dbReference>